<gene>
    <name evidence="2" type="ORF">ALECFALPRED_007876</name>
</gene>
<evidence type="ECO:0000313" key="3">
    <source>
        <dbReference type="Proteomes" id="UP000664203"/>
    </source>
</evidence>
<proteinExistence type="predicted"/>
<keyword evidence="3" id="KW-1185">Reference proteome</keyword>
<organism evidence="2 3">
    <name type="scientific">Alectoria fallacina</name>
    <dbReference type="NCBI Taxonomy" id="1903189"/>
    <lineage>
        <taxon>Eukaryota</taxon>
        <taxon>Fungi</taxon>
        <taxon>Dikarya</taxon>
        <taxon>Ascomycota</taxon>
        <taxon>Pezizomycotina</taxon>
        <taxon>Lecanoromycetes</taxon>
        <taxon>OSLEUM clade</taxon>
        <taxon>Lecanoromycetidae</taxon>
        <taxon>Lecanorales</taxon>
        <taxon>Lecanorineae</taxon>
        <taxon>Parmeliaceae</taxon>
        <taxon>Alectoria</taxon>
    </lineage>
</organism>
<feature type="compositionally biased region" description="Basic and acidic residues" evidence="1">
    <location>
        <begin position="88"/>
        <end position="100"/>
    </location>
</feature>
<evidence type="ECO:0000313" key="2">
    <source>
        <dbReference type="EMBL" id="CAF9912117.1"/>
    </source>
</evidence>
<name>A0A8H3ETR1_9LECA</name>
<reference evidence="2" key="1">
    <citation type="submission" date="2021-03" db="EMBL/GenBank/DDBJ databases">
        <authorList>
            <person name="Tagirdzhanova G."/>
        </authorList>
    </citation>
    <scope>NUCLEOTIDE SEQUENCE</scope>
</reference>
<sequence length="106" mass="11320">MAKPTGTPTPIPAPTAIWLNLGRVVGEEVAETIAEASEIVVDTDSIADGVEKDSTEELAERVAVVVGVVLVERDPTVVIKEAGPGPKENSRDWVEQHPESLKPQQQ</sequence>
<accession>A0A8H3ETR1</accession>
<protein>
    <submittedName>
        <fullName evidence="2">Uncharacterized protein</fullName>
    </submittedName>
</protein>
<feature type="region of interest" description="Disordered" evidence="1">
    <location>
        <begin position="80"/>
        <end position="106"/>
    </location>
</feature>
<dbReference type="Proteomes" id="UP000664203">
    <property type="component" value="Unassembled WGS sequence"/>
</dbReference>
<evidence type="ECO:0000256" key="1">
    <source>
        <dbReference type="SAM" id="MobiDB-lite"/>
    </source>
</evidence>
<dbReference type="EMBL" id="CAJPDR010000053">
    <property type="protein sequence ID" value="CAF9912117.1"/>
    <property type="molecule type" value="Genomic_DNA"/>
</dbReference>
<comment type="caution">
    <text evidence="2">The sequence shown here is derived from an EMBL/GenBank/DDBJ whole genome shotgun (WGS) entry which is preliminary data.</text>
</comment>
<dbReference type="AlphaFoldDB" id="A0A8H3ETR1"/>